<organism evidence="1">
    <name type="scientific">Anguilla anguilla</name>
    <name type="common">European freshwater eel</name>
    <name type="synonym">Muraena anguilla</name>
    <dbReference type="NCBI Taxonomy" id="7936"/>
    <lineage>
        <taxon>Eukaryota</taxon>
        <taxon>Metazoa</taxon>
        <taxon>Chordata</taxon>
        <taxon>Craniata</taxon>
        <taxon>Vertebrata</taxon>
        <taxon>Euteleostomi</taxon>
        <taxon>Actinopterygii</taxon>
        <taxon>Neopterygii</taxon>
        <taxon>Teleostei</taxon>
        <taxon>Anguilliformes</taxon>
        <taxon>Anguillidae</taxon>
        <taxon>Anguilla</taxon>
    </lineage>
</organism>
<protein>
    <submittedName>
        <fullName evidence="1">Uncharacterized protein</fullName>
    </submittedName>
</protein>
<name>A0A0E9RAG7_ANGAN</name>
<dbReference type="EMBL" id="GBXM01083264">
    <property type="protein sequence ID" value="JAH25313.1"/>
    <property type="molecule type" value="Transcribed_RNA"/>
</dbReference>
<proteinExistence type="predicted"/>
<dbReference type="AlphaFoldDB" id="A0A0E9RAG7"/>
<evidence type="ECO:0000313" key="1">
    <source>
        <dbReference type="EMBL" id="JAH25313.1"/>
    </source>
</evidence>
<reference evidence="1" key="2">
    <citation type="journal article" date="2015" name="Fish Shellfish Immunol.">
        <title>Early steps in the European eel (Anguilla anguilla)-Vibrio vulnificus interaction in the gills: Role of the RtxA13 toxin.</title>
        <authorList>
            <person name="Callol A."/>
            <person name="Pajuelo D."/>
            <person name="Ebbesson L."/>
            <person name="Teles M."/>
            <person name="MacKenzie S."/>
            <person name="Amaro C."/>
        </authorList>
    </citation>
    <scope>NUCLEOTIDE SEQUENCE</scope>
</reference>
<sequence length="27" mass="3178">MARSRTQTVTCYSIYNTVYTNTCRSRT</sequence>
<accession>A0A0E9RAG7</accession>
<reference evidence="1" key="1">
    <citation type="submission" date="2014-11" db="EMBL/GenBank/DDBJ databases">
        <authorList>
            <person name="Amaro Gonzalez C."/>
        </authorList>
    </citation>
    <scope>NUCLEOTIDE SEQUENCE</scope>
</reference>